<dbReference type="GO" id="GO:0006508">
    <property type="term" value="P:proteolysis"/>
    <property type="evidence" value="ECO:0007669"/>
    <property type="project" value="UniProtKB-KW"/>
</dbReference>
<dbReference type="STRING" id="945713.IALB_0813"/>
<feature type="domain" description="MPN" evidence="6">
    <location>
        <begin position="66"/>
        <end position="188"/>
    </location>
</feature>
<dbReference type="NCBIfam" id="NF000642">
    <property type="entry name" value="PRK00024.1"/>
    <property type="match status" value="1"/>
</dbReference>
<dbReference type="EMBL" id="CP003418">
    <property type="protein sequence ID" value="AFH48525.1"/>
    <property type="molecule type" value="Genomic_DNA"/>
</dbReference>
<organism evidence="7 8">
    <name type="scientific">Ignavibacterium album (strain DSM 19864 / JCM 16511 / NBRC 101810 / Mat9-16)</name>
    <dbReference type="NCBI Taxonomy" id="945713"/>
    <lineage>
        <taxon>Bacteria</taxon>
        <taxon>Pseudomonadati</taxon>
        <taxon>Ignavibacteriota</taxon>
        <taxon>Ignavibacteria</taxon>
        <taxon>Ignavibacteriales</taxon>
        <taxon>Ignavibacteriaceae</taxon>
        <taxon>Ignavibacterium</taxon>
    </lineage>
</organism>
<keyword evidence="3" id="KW-0378">Hydrolase</keyword>
<evidence type="ECO:0000256" key="1">
    <source>
        <dbReference type="ARBA" id="ARBA00022670"/>
    </source>
</evidence>
<dbReference type="PROSITE" id="PS50249">
    <property type="entry name" value="MPN"/>
    <property type="match status" value="1"/>
</dbReference>
<dbReference type="KEGG" id="ial:IALB_0813"/>
<dbReference type="InterPro" id="IPR037518">
    <property type="entry name" value="MPN"/>
</dbReference>
<evidence type="ECO:0000313" key="8">
    <source>
        <dbReference type="Proteomes" id="UP000007394"/>
    </source>
</evidence>
<evidence type="ECO:0000313" key="7">
    <source>
        <dbReference type="EMBL" id="AFH48525.1"/>
    </source>
</evidence>
<reference evidence="7 8" key="1">
    <citation type="journal article" date="2012" name="Front. Microbiol.">
        <title>Complete genome of Ignavibacterium album, a metabolically versatile, flagellated, facultative anaerobe from the phylum Chlorobi.</title>
        <authorList>
            <person name="Liu Z."/>
            <person name="Frigaard N.-U."/>
            <person name="Vogl K."/>
            <person name="Iino T."/>
            <person name="Ohkuma M."/>
            <person name="Overmann J."/>
            <person name="Bryant D.A."/>
        </authorList>
    </citation>
    <scope>NUCLEOTIDE SEQUENCE [LARGE SCALE GENOMIC DNA]</scope>
    <source>
        <strain evidence="8">DSM 19864 / JCM 16511 / NBRC 101810 / Mat9-16</strain>
    </source>
</reference>
<evidence type="ECO:0000256" key="3">
    <source>
        <dbReference type="ARBA" id="ARBA00022801"/>
    </source>
</evidence>
<evidence type="ECO:0000256" key="4">
    <source>
        <dbReference type="ARBA" id="ARBA00022833"/>
    </source>
</evidence>
<dbReference type="Proteomes" id="UP000007394">
    <property type="component" value="Chromosome"/>
</dbReference>
<dbReference type="PATRIC" id="fig|945713.3.peg.815"/>
<keyword evidence="1" id="KW-0645">Protease</keyword>
<keyword evidence="5" id="KW-0482">Metalloprotease</keyword>
<keyword evidence="2" id="KW-0479">Metal-binding</keyword>
<protein>
    <submittedName>
        <fullName evidence="7">DNA repair protein RadC</fullName>
    </submittedName>
</protein>
<keyword evidence="4" id="KW-0862">Zinc</keyword>
<dbReference type="InterPro" id="IPR025657">
    <property type="entry name" value="RadC_JAB"/>
</dbReference>
<dbReference type="Gene3D" id="3.40.140.10">
    <property type="entry name" value="Cytidine Deaminase, domain 2"/>
    <property type="match status" value="1"/>
</dbReference>
<dbReference type="HOGENOM" id="CLU_073529_0_2_10"/>
<dbReference type="NCBIfam" id="TIGR00608">
    <property type="entry name" value="radc"/>
    <property type="match status" value="1"/>
</dbReference>
<dbReference type="PROSITE" id="PS01302">
    <property type="entry name" value="UPF0758"/>
    <property type="match status" value="1"/>
</dbReference>
<dbReference type="GO" id="GO:0008237">
    <property type="term" value="F:metallopeptidase activity"/>
    <property type="evidence" value="ECO:0007669"/>
    <property type="project" value="UniProtKB-KW"/>
</dbReference>
<evidence type="ECO:0000256" key="2">
    <source>
        <dbReference type="ARBA" id="ARBA00022723"/>
    </source>
</evidence>
<dbReference type="GO" id="GO:0046872">
    <property type="term" value="F:metal ion binding"/>
    <property type="evidence" value="ECO:0007669"/>
    <property type="project" value="UniProtKB-KW"/>
</dbReference>
<dbReference type="InterPro" id="IPR001405">
    <property type="entry name" value="UPF0758"/>
</dbReference>
<dbReference type="AlphaFoldDB" id="I0AHR8"/>
<dbReference type="PANTHER" id="PTHR30471">
    <property type="entry name" value="DNA REPAIR PROTEIN RADC"/>
    <property type="match status" value="1"/>
</dbReference>
<dbReference type="eggNOG" id="COG2003">
    <property type="taxonomic scope" value="Bacteria"/>
</dbReference>
<gene>
    <name evidence="7" type="primary">radC</name>
    <name evidence="7" type="ordered locus">IALB_0813</name>
</gene>
<dbReference type="PANTHER" id="PTHR30471:SF3">
    <property type="entry name" value="UPF0758 PROTEIN YEES-RELATED"/>
    <property type="match status" value="1"/>
</dbReference>
<keyword evidence="8" id="KW-1185">Reference proteome</keyword>
<name>I0AHR8_IGNAJ</name>
<dbReference type="Pfam" id="PF04002">
    <property type="entry name" value="RadC"/>
    <property type="match status" value="1"/>
</dbReference>
<evidence type="ECO:0000259" key="6">
    <source>
        <dbReference type="PROSITE" id="PS50249"/>
    </source>
</evidence>
<dbReference type="SUPFAM" id="SSF102712">
    <property type="entry name" value="JAB1/MPN domain"/>
    <property type="match status" value="1"/>
</dbReference>
<evidence type="ECO:0000256" key="5">
    <source>
        <dbReference type="ARBA" id="ARBA00023049"/>
    </source>
</evidence>
<sequence length="188" mass="20859">MKGKSVLAIAQEMINKEGNLAVLSSKSHAALIKTNGIGKDKAATLVAAFELAKRILHQQKWLFDKKITSPADVAEIYIPLLKNEVKEQFWVLCLNNSNKIIRQEAISIGNLNSSVVHQREVFKVAIDNNAASLILMHNHPSGNPEPSNEDIVITKKLVEAGKIMDIPIFDHIIIAGNNYTSFVERRLI</sequence>
<dbReference type="CDD" id="cd08071">
    <property type="entry name" value="MPN_DUF2466"/>
    <property type="match status" value="1"/>
</dbReference>
<dbReference type="InterPro" id="IPR020891">
    <property type="entry name" value="UPF0758_CS"/>
</dbReference>
<proteinExistence type="predicted"/>
<accession>I0AHR8</accession>